<comment type="caution">
    <text evidence="3">The sequence shown here is derived from an EMBL/GenBank/DDBJ whole genome shotgun (WGS) entry which is preliminary data.</text>
</comment>
<dbReference type="PANTHER" id="PTHR31151:SF0">
    <property type="entry name" value="PROLINE-TRNA LIGASE (DUF1680)"/>
    <property type="match status" value="1"/>
</dbReference>
<evidence type="ECO:0000313" key="3">
    <source>
        <dbReference type="EMBL" id="MCY1721789.1"/>
    </source>
</evidence>
<organism evidence="3 4">
    <name type="scientific">Draconibacterium aestuarii</name>
    <dbReference type="NCBI Taxonomy" id="2998507"/>
    <lineage>
        <taxon>Bacteria</taxon>
        <taxon>Pseudomonadati</taxon>
        <taxon>Bacteroidota</taxon>
        <taxon>Bacteroidia</taxon>
        <taxon>Marinilabiliales</taxon>
        <taxon>Prolixibacteraceae</taxon>
        <taxon>Draconibacterium</taxon>
    </lineage>
</organism>
<name>A0A9X3F751_9BACT</name>
<evidence type="ECO:0000313" key="4">
    <source>
        <dbReference type="Proteomes" id="UP001145087"/>
    </source>
</evidence>
<evidence type="ECO:0000259" key="2">
    <source>
        <dbReference type="Pfam" id="PF20736"/>
    </source>
</evidence>
<protein>
    <submittedName>
        <fullName evidence="3">Glycoside hydrolase family 127 protein</fullName>
    </submittedName>
</protein>
<gene>
    <name evidence="3" type="ORF">OU798_15655</name>
</gene>
<dbReference type="RefSeq" id="WP_343334118.1">
    <property type="nucleotide sequence ID" value="NZ_JAPOHD010000029.1"/>
</dbReference>
<dbReference type="InterPro" id="IPR008928">
    <property type="entry name" value="6-hairpin_glycosidase_sf"/>
</dbReference>
<dbReference type="InterPro" id="IPR049046">
    <property type="entry name" value="Beta-AFase-like_GH127_middle"/>
</dbReference>
<evidence type="ECO:0000259" key="1">
    <source>
        <dbReference type="Pfam" id="PF07944"/>
    </source>
</evidence>
<dbReference type="SUPFAM" id="SSF48208">
    <property type="entry name" value="Six-hairpin glycosidases"/>
    <property type="match status" value="1"/>
</dbReference>
<reference evidence="3" key="1">
    <citation type="submission" date="2022-11" db="EMBL/GenBank/DDBJ databases">
        <title>Marilongibacter aestuarii gen. nov., sp. nov., isolated from tidal flat sediment.</title>
        <authorList>
            <person name="Jiayan W."/>
        </authorList>
    </citation>
    <scope>NUCLEOTIDE SEQUENCE</scope>
    <source>
        <strain evidence="3">Z1-6</strain>
    </source>
</reference>
<dbReference type="GO" id="GO:0005975">
    <property type="term" value="P:carbohydrate metabolic process"/>
    <property type="evidence" value="ECO:0007669"/>
    <property type="project" value="InterPro"/>
</dbReference>
<sequence>MKKLPLLCLGLILISFSSFGKEKRNSHYITNQAPLVTQPYTALPLGAVKAEGFLHEMLKIQRDGLTGRLDSIYEVVCGDNNGWLGGTGDGWERGPYWLDGLVPLAYLLDDEELKAKAQKWIEWSINNQQEDGYFGPQPLPEGYKRIPGTQQGMRNDWWPKMVMLKVLQQYYTATGDARVITLMTNYFKYQLKMLPENELGYVTYWANRRGGDNLAVVYWLYNITGDKFLLDLAEIIHEQTFDWTNVYAGDMIRKLNPLPDLHCVNVAQGLKEPIVYYQQHPEGKYLESVKKGLASLKDVHGFVNGMYGGDERLHGNDPTQGSELCSAVEMMFCFENSIPITGDVYYADYLEKIAYNVLPTQSTDDYMRKQYFQQANQIKVSDDERNFFNDREGRNVFGTTTGYPCCLTNMHQGWPKFVQNTWYATADNGIAALVYGPTKVTAKVAGGQQITITETTDYPFKEKINFKIETADEVSFPFHLRIPEWCKSAKITVNGTVQEVIPKNGIVVLDRKWKSGDKVELNLSMDFRFSYWHEMSLGIERGPLVYALKIKEEWREVTNDKYDDTFWEVLHKSPWNYAIWEQTVRNSDFKIEVADKVEANPWNLENAPIKLTTKARRMPLWQEEKNMAAKTPSPAWPYRLVEDTEEQIELIPYGCTTLRISQFPVYQK</sequence>
<keyword evidence="3" id="KW-0378">Hydrolase</keyword>
<dbReference type="PANTHER" id="PTHR31151">
    <property type="entry name" value="PROLINE-TRNA LIGASE (DUF1680)"/>
    <property type="match status" value="1"/>
</dbReference>
<feature type="domain" description="Non-reducing end beta-L-arabinofuranosidase-like GH127 middle" evidence="2">
    <location>
        <begin position="430"/>
        <end position="525"/>
    </location>
</feature>
<dbReference type="Proteomes" id="UP001145087">
    <property type="component" value="Unassembled WGS sequence"/>
</dbReference>
<dbReference type="EMBL" id="JAPOHD010000029">
    <property type="protein sequence ID" value="MCY1721789.1"/>
    <property type="molecule type" value="Genomic_DNA"/>
</dbReference>
<dbReference type="Pfam" id="PF07944">
    <property type="entry name" value="Beta-AFase-like_GH127_cat"/>
    <property type="match status" value="1"/>
</dbReference>
<proteinExistence type="predicted"/>
<feature type="domain" description="Non-reducing end beta-L-arabinofuranosidase-like GH127 catalytic" evidence="1">
    <location>
        <begin position="96"/>
        <end position="417"/>
    </location>
</feature>
<dbReference type="InterPro" id="IPR012878">
    <property type="entry name" value="Beta-AFase-like_GH127_cat"/>
</dbReference>
<dbReference type="AlphaFoldDB" id="A0A9X3F751"/>
<dbReference type="Pfam" id="PF20736">
    <property type="entry name" value="Glyco_hydro127M"/>
    <property type="match status" value="1"/>
</dbReference>
<dbReference type="GO" id="GO:0016787">
    <property type="term" value="F:hydrolase activity"/>
    <property type="evidence" value="ECO:0007669"/>
    <property type="project" value="UniProtKB-KW"/>
</dbReference>
<keyword evidence="4" id="KW-1185">Reference proteome</keyword>
<accession>A0A9X3F751</accession>